<accession>A0ACB8XGH4</accession>
<name>A0ACB8XGH4_ARCLA</name>
<organism evidence="1 2">
    <name type="scientific">Arctium lappa</name>
    <name type="common">Greater burdock</name>
    <name type="synonym">Lappa major</name>
    <dbReference type="NCBI Taxonomy" id="4217"/>
    <lineage>
        <taxon>Eukaryota</taxon>
        <taxon>Viridiplantae</taxon>
        <taxon>Streptophyta</taxon>
        <taxon>Embryophyta</taxon>
        <taxon>Tracheophyta</taxon>
        <taxon>Spermatophyta</taxon>
        <taxon>Magnoliopsida</taxon>
        <taxon>eudicotyledons</taxon>
        <taxon>Gunneridae</taxon>
        <taxon>Pentapetalae</taxon>
        <taxon>asterids</taxon>
        <taxon>campanulids</taxon>
        <taxon>Asterales</taxon>
        <taxon>Asteraceae</taxon>
        <taxon>Carduoideae</taxon>
        <taxon>Cardueae</taxon>
        <taxon>Arctiinae</taxon>
        <taxon>Arctium</taxon>
    </lineage>
</organism>
<comment type="caution">
    <text evidence="1">The sequence shown here is derived from an EMBL/GenBank/DDBJ whole genome shotgun (WGS) entry which is preliminary data.</text>
</comment>
<reference evidence="2" key="1">
    <citation type="journal article" date="2022" name="Mol. Ecol. Resour.">
        <title>The genomes of chicory, endive, great burdock and yacon provide insights into Asteraceae palaeo-polyploidization history and plant inulin production.</title>
        <authorList>
            <person name="Fan W."/>
            <person name="Wang S."/>
            <person name="Wang H."/>
            <person name="Wang A."/>
            <person name="Jiang F."/>
            <person name="Liu H."/>
            <person name="Zhao H."/>
            <person name="Xu D."/>
            <person name="Zhang Y."/>
        </authorList>
    </citation>
    <scope>NUCLEOTIDE SEQUENCE [LARGE SCALE GENOMIC DNA]</scope>
    <source>
        <strain evidence="2">cv. Niubang</strain>
    </source>
</reference>
<gene>
    <name evidence="1" type="ORF">L6452_44546</name>
</gene>
<proteinExistence type="predicted"/>
<reference evidence="1 2" key="2">
    <citation type="journal article" date="2022" name="Mol. Ecol. Resour.">
        <title>The genomes of chicory, endive, great burdock and yacon provide insights into Asteraceae paleo-polyploidization history and plant inulin production.</title>
        <authorList>
            <person name="Fan W."/>
            <person name="Wang S."/>
            <person name="Wang H."/>
            <person name="Wang A."/>
            <person name="Jiang F."/>
            <person name="Liu H."/>
            <person name="Zhao H."/>
            <person name="Xu D."/>
            <person name="Zhang Y."/>
        </authorList>
    </citation>
    <scope>NUCLEOTIDE SEQUENCE [LARGE SCALE GENOMIC DNA]</scope>
    <source>
        <strain evidence="2">cv. Niubang</strain>
    </source>
</reference>
<sequence>MSCLLALPQLELHFGMAMGNLRAWKFPFNCLDNWGLGKCITSVIMLLVTSQEFRIEPKSNYNLQLY</sequence>
<dbReference type="Proteomes" id="UP001055879">
    <property type="component" value="Linkage Group LG18"/>
</dbReference>
<keyword evidence="2" id="KW-1185">Reference proteome</keyword>
<evidence type="ECO:0000313" key="1">
    <source>
        <dbReference type="EMBL" id="KAI3665911.1"/>
    </source>
</evidence>
<evidence type="ECO:0000313" key="2">
    <source>
        <dbReference type="Proteomes" id="UP001055879"/>
    </source>
</evidence>
<protein>
    <submittedName>
        <fullName evidence="1">Uncharacterized protein</fullName>
    </submittedName>
</protein>
<dbReference type="EMBL" id="CM042064">
    <property type="protein sequence ID" value="KAI3665911.1"/>
    <property type="molecule type" value="Genomic_DNA"/>
</dbReference>